<reference evidence="3 4" key="1">
    <citation type="journal article" date="2011" name="J. Bacteriol.">
        <title>Genome sequence of 'Pedosphaera parvula' Ellin514, an aerobic Verrucomicrobial isolate from pasture soil.</title>
        <authorList>
            <person name="Kant R."/>
            <person name="van Passel M.W."/>
            <person name="Sangwan P."/>
            <person name="Palva A."/>
            <person name="Lucas S."/>
            <person name="Copeland A."/>
            <person name="Lapidus A."/>
            <person name="Glavina Del Rio T."/>
            <person name="Dalin E."/>
            <person name="Tice H."/>
            <person name="Bruce D."/>
            <person name="Goodwin L."/>
            <person name="Pitluck S."/>
            <person name="Chertkov O."/>
            <person name="Larimer F.W."/>
            <person name="Land M.L."/>
            <person name="Hauser L."/>
            <person name="Brettin T.S."/>
            <person name="Detter J.C."/>
            <person name="Han S."/>
            <person name="de Vos W.M."/>
            <person name="Janssen P.H."/>
            <person name="Smidt H."/>
        </authorList>
    </citation>
    <scope>NUCLEOTIDE SEQUENCE [LARGE SCALE GENOMIC DNA]</scope>
    <source>
        <strain evidence="3 4">Ellin514</strain>
    </source>
</reference>
<dbReference type="Proteomes" id="UP000003688">
    <property type="component" value="Unassembled WGS sequence"/>
</dbReference>
<comment type="caution">
    <text evidence="3">The sequence shown here is derived from an EMBL/GenBank/DDBJ whole genome shotgun (WGS) entry which is preliminary data.</text>
</comment>
<dbReference type="AlphaFoldDB" id="B9XR37"/>
<dbReference type="EMBL" id="ABOX02000059">
    <property type="protein sequence ID" value="EEF57733.1"/>
    <property type="molecule type" value="Genomic_DNA"/>
</dbReference>
<evidence type="ECO:0000313" key="3">
    <source>
        <dbReference type="EMBL" id="EEF57733.1"/>
    </source>
</evidence>
<feature type="chain" id="PRO_5002893188" description="Lipoprotein" evidence="2">
    <location>
        <begin position="29"/>
        <end position="142"/>
    </location>
</feature>
<gene>
    <name evidence="3" type="ORF">Cflav_PD0795</name>
</gene>
<proteinExistence type="predicted"/>
<protein>
    <recommendedName>
        <fullName evidence="5">Lipoprotein</fullName>
    </recommendedName>
</protein>
<evidence type="ECO:0000256" key="1">
    <source>
        <dbReference type="SAM" id="MobiDB-lite"/>
    </source>
</evidence>
<accession>B9XR37</accession>
<keyword evidence="2" id="KW-0732">Signal</keyword>
<feature type="compositionally biased region" description="Low complexity" evidence="1">
    <location>
        <begin position="45"/>
        <end position="58"/>
    </location>
</feature>
<sequence length="142" mass="14894" precursor="true">MKNIFPGIILLCASLTLALTGCNKNANARGELEKAASLLEKSETAPAPVAQSPQPAEATTTVASPSQQMNQAMAAYKSGNLEDTVTRLQILRAAPAISPQQRVAVNDATAAVMADIYARAAKGDAGAMQAVKQYEQMQTHSH</sequence>
<evidence type="ECO:0000256" key="2">
    <source>
        <dbReference type="SAM" id="SignalP"/>
    </source>
</evidence>
<dbReference type="RefSeq" id="WP_007418272.1">
    <property type="nucleotide sequence ID" value="NZ_ABOX02000059.1"/>
</dbReference>
<keyword evidence="4" id="KW-1185">Reference proteome</keyword>
<dbReference type="PROSITE" id="PS51257">
    <property type="entry name" value="PROKAR_LIPOPROTEIN"/>
    <property type="match status" value="1"/>
</dbReference>
<evidence type="ECO:0000313" key="4">
    <source>
        <dbReference type="Proteomes" id="UP000003688"/>
    </source>
</evidence>
<feature type="signal peptide" evidence="2">
    <location>
        <begin position="1"/>
        <end position="28"/>
    </location>
</feature>
<feature type="region of interest" description="Disordered" evidence="1">
    <location>
        <begin position="42"/>
        <end position="66"/>
    </location>
</feature>
<name>B9XR37_PEDPL</name>
<organism evidence="3 4">
    <name type="scientific">Pedosphaera parvula (strain Ellin514)</name>
    <dbReference type="NCBI Taxonomy" id="320771"/>
    <lineage>
        <taxon>Bacteria</taxon>
        <taxon>Pseudomonadati</taxon>
        <taxon>Verrucomicrobiota</taxon>
        <taxon>Pedosphaerae</taxon>
        <taxon>Pedosphaerales</taxon>
        <taxon>Pedosphaeraceae</taxon>
        <taxon>Pedosphaera</taxon>
    </lineage>
</organism>
<evidence type="ECO:0008006" key="5">
    <source>
        <dbReference type="Google" id="ProtNLM"/>
    </source>
</evidence>